<feature type="compositionally biased region" description="Basic and acidic residues" evidence="3">
    <location>
        <begin position="234"/>
        <end position="248"/>
    </location>
</feature>
<dbReference type="InterPro" id="IPR014977">
    <property type="entry name" value="WRC_dom"/>
</dbReference>
<feature type="region of interest" description="Disordered" evidence="3">
    <location>
        <begin position="70"/>
        <end position="128"/>
    </location>
</feature>
<dbReference type="OrthoDB" id="787182at2759"/>
<dbReference type="Pfam" id="PF08879">
    <property type="entry name" value="WRC"/>
    <property type="match status" value="1"/>
</dbReference>
<organism evidence="5 6">
    <name type="scientific">Elaeis guineensis var. tenera</name>
    <name type="common">Oil palm</name>
    <dbReference type="NCBI Taxonomy" id="51953"/>
    <lineage>
        <taxon>Eukaryota</taxon>
        <taxon>Viridiplantae</taxon>
        <taxon>Streptophyta</taxon>
        <taxon>Embryophyta</taxon>
        <taxon>Tracheophyta</taxon>
        <taxon>Spermatophyta</taxon>
        <taxon>Magnoliopsida</taxon>
        <taxon>Liliopsida</taxon>
        <taxon>Arecaceae</taxon>
        <taxon>Arecoideae</taxon>
        <taxon>Cocoseae</taxon>
        <taxon>Elaeidinae</taxon>
        <taxon>Elaeis</taxon>
    </lineage>
</organism>
<comment type="caution">
    <text evidence="2">Lacks conserved residue(s) required for the propagation of feature annotation.</text>
</comment>
<evidence type="ECO:0000256" key="2">
    <source>
        <dbReference type="PROSITE-ProRule" id="PRU01002"/>
    </source>
</evidence>
<feature type="compositionally biased region" description="Acidic residues" evidence="3">
    <location>
        <begin position="256"/>
        <end position="266"/>
    </location>
</feature>
<accession>A0A6J0PP00</accession>
<dbReference type="AlphaFoldDB" id="A0A6J0PP00"/>
<proteinExistence type="predicted"/>
<protein>
    <submittedName>
        <fullName evidence="6">Nucleolin isoform X1</fullName>
    </submittedName>
</protein>
<evidence type="ECO:0000313" key="6">
    <source>
        <dbReference type="RefSeq" id="XP_019709164.1"/>
    </source>
</evidence>
<dbReference type="RefSeq" id="XP_019709164.1">
    <property type="nucleotide sequence ID" value="XM_019853605.2"/>
</dbReference>
<sequence>MRIRKCASKLLGSANAYASPPLRSPSSESWDSQASAAAGLLCELNRSPWDLIPNLHDSSIIAFQQEEEKEQGLDRGIMGNSIKLEEEPIPLNKSKEEMEEREEKDKRKKKKIRRKRKEKEIETGSTTAAETTVSCKKSDGKGWHCKRPANLPHSLCLYHLAQLRSYSYSHSKVANPRTGTQFSVQNKKGDASGDGGNLYYYYYYAGFGPWRGKRRGDKTGDVVNGDDTAIEHGGGGEERGKEDSKYGDECDAPVAGDDEEEGDEDDGRVLHGDDDDGEEDSSDEEKKRNRRKRGRKPVKARSLKSLL</sequence>
<feature type="compositionally biased region" description="Basic and acidic residues" evidence="3">
    <location>
        <begin position="93"/>
        <end position="105"/>
    </location>
</feature>
<dbReference type="InParanoid" id="A0A6J0PP00"/>
<keyword evidence="1" id="KW-0539">Nucleus</keyword>
<feature type="compositionally biased region" description="Basic residues" evidence="3">
    <location>
        <begin position="288"/>
        <end position="307"/>
    </location>
</feature>
<dbReference type="PANTHER" id="PTHR34680:SF3">
    <property type="entry name" value="EXPRESSED PROTEIN"/>
    <property type="match status" value="1"/>
</dbReference>
<reference evidence="6" key="1">
    <citation type="submission" date="2025-08" db="UniProtKB">
        <authorList>
            <consortium name="RefSeq"/>
        </authorList>
    </citation>
    <scope>IDENTIFICATION</scope>
</reference>
<evidence type="ECO:0000259" key="4">
    <source>
        <dbReference type="PROSITE" id="PS51667"/>
    </source>
</evidence>
<name>A0A6J0PP00_ELAGV</name>
<evidence type="ECO:0000256" key="3">
    <source>
        <dbReference type="SAM" id="MobiDB-lite"/>
    </source>
</evidence>
<feature type="compositionally biased region" description="Basic residues" evidence="3">
    <location>
        <begin position="106"/>
        <end position="117"/>
    </location>
</feature>
<feature type="domain" description="WRC" evidence="4">
    <location>
        <begin position="129"/>
        <end position="175"/>
    </location>
</feature>
<evidence type="ECO:0000256" key="1">
    <source>
        <dbReference type="ARBA" id="ARBA00023242"/>
    </source>
</evidence>
<dbReference type="PANTHER" id="PTHR34680">
    <property type="entry name" value="EXPRESSED PROTEIN"/>
    <property type="match status" value="1"/>
</dbReference>
<gene>
    <name evidence="6" type="primary">LOC105053586</name>
</gene>
<feature type="compositionally biased region" description="Acidic residues" evidence="3">
    <location>
        <begin position="273"/>
        <end position="283"/>
    </location>
</feature>
<evidence type="ECO:0000313" key="5">
    <source>
        <dbReference type="Proteomes" id="UP000504607"/>
    </source>
</evidence>
<keyword evidence="5" id="KW-1185">Reference proteome</keyword>
<dbReference type="Proteomes" id="UP000504607">
    <property type="component" value="Chromosome 11"/>
</dbReference>
<feature type="region of interest" description="Disordered" evidence="3">
    <location>
        <begin position="218"/>
        <end position="307"/>
    </location>
</feature>
<dbReference type="PROSITE" id="PS51667">
    <property type="entry name" value="WRC"/>
    <property type="match status" value="1"/>
</dbReference>